<reference evidence="8" key="1">
    <citation type="journal article" date="2017" name="Genome Biol. Evol.">
        <title>Evolutionary Dynamics of Cryptophyte Plastid Genomes.</title>
        <authorList>
            <person name="Kim J.I."/>
            <person name="Moore C.E."/>
            <person name="Archibald J.M."/>
            <person name="Bhattacharya D."/>
            <person name="Yi G."/>
            <person name="Yoon H.S."/>
            <person name="Shin W."/>
        </authorList>
    </citation>
    <scope>NUCLEOTIDE SEQUENCE</scope>
    <source>
        <strain evidence="8">CNUKR</strain>
    </source>
</reference>
<keyword evidence="8" id="KW-0934">Plastid</keyword>
<dbReference type="GO" id="GO:0042651">
    <property type="term" value="C:thylakoid membrane"/>
    <property type="evidence" value="ECO:0007669"/>
    <property type="project" value="UniProtKB-UniRule"/>
</dbReference>
<dbReference type="GO" id="GO:0009523">
    <property type="term" value="C:photosystem II"/>
    <property type="evidence" value="ECO:0007669"/>
    <property type="project" value="UniProtKB-KW"/>
</dbReference>
<dbReference type="InterPro" id="IPR010284">
    <property type="entry name" value="PSII_Ycf12_core-subunit"/>
</dbReference>
<dbReference type="RefSeq" id="YP_009420270.1">
    <property type="nucleotide sequence ID" value="NC_035720.1"/>
</dbReference>
<comment type="function">
    <text evidence="7">A core subunit of photosystem II (PSII), probably helps stabilize the reaction center.</text>
</comment>
<keyword evidence="7" id="KW-0793">Thylakoid</keyword>
<comment type="subunit">
    <text evidence="7">PSII is composed of 1 copy each of membrane proteins PsbA, PsbB, PsbC, PsbD, PsbE, PsbF, PsbH, PsbI, PsbJ, PsbK, PsbL, PsbM, PsbT, PsbX, PsbY, PsbZ, Psb30/Ycf12, peripheral proteins of the oxygen-evolving complex and a large number of cofactors. It forms dimeric complexes.</text>
</comment>
<dbReference type="AlphaFoldDB" id="A0A222AHB7"/>
<comment type="subcellular location">
    <subcellularLocation>
        <location evidence="7">Cellular thylakoid membrane</location>
        <topology evidence="7">Single-pass membrane protein</topology>
    </subcellularLocation>
    <subcellularLocation>
        <location evidence="1">Membrane</location>
        <topology evidence="1">Single-pass membrane protein</topology>
    </subcellularLocation>
</comment>
<evidence type="ECO:0000313" key="8">
    <source>
        <dbReference type="EMBL" id="ASO75758.1"/>
    </source>
</evidence>
<keyword evidence="4 7" id="KW-1133">Transmembrane helix</keyword>
<evidence type="ECO:0000256" key="2">
    <source>
        <dbReference type="ARBA" id="ARBA00022531"/>
    </source>
</evidence>
<dbReference type="Pfam" id="PF05969">
    <property type="entry name" value="PSII_Ycf12"/>
    <property type="match status" value="1"/>
</dbReference>
<evidence type="ECO:0000256" key="5">
    <source>
        <dbReference type="ARBA" id="ARBA00023136"/>
    </source>
</evidence>
<comment type="similarity">
    <text evidence="7">Belongs to the Psb30/Ycf12 family.</text>
</comment>
<dbReference type="NCBIfam" id="NF010239">
    <property type="entry name" value="PRK13686.1"/>
    <property type="match status" value="1"/>
</dbReference>
<protein>
    <recommendedName>
        <fullName evidence="7">Photosystem II reaction center protein Psb30</fullName>
    </recommendedName>
    <alternativeName>
        <fullName evidence="7">Photosystem II reaction center protein Ycf12</fullName>
    </alternativeName>
</protein>
<geneLocation type="plastid" evidence="8"/>
<organism evidence="8">
    <name type="scientific">Cryptomonas curvata</name>
    <dbReference type="NCBI Taxonomy" id="233186"/>
    <lineage>
        <taxon>Eukaryota</taxon>
        <taxon>Cryptophyceae</taxon>
        <taxon>Cryptomonadales</taxon>
        <taxon>Cryptomonadaceae</taxon>
        <taxon>Cryptomonas</taxon>
    </lineage>
</organism>
<dbReference type="EMBL" id="KY856939">
    <property type="protein sequence ID" value="ASO75758.1"/>
    <property type="molecule type" value="Genomic_DNA"/>
</dbReference>
<proteinExistence type="inferred from homology"/>
<keyword evidence="6 7" id="KW-0604">Photosystem II</keyword>
<sequence>MFFNLTTLLQLVSLFLVITAGPAIIVLIALRRGNL</sequence>
<dbReference type="HAMAP" id="MF_01329">
    <property type="entry name" value="PSII_Psb30_Ycf12"/>
    <property type="match status" value="1"/>
</dbReference>
<accession>A0A222AHB7</accession>
<evidence type="ECO:0000256" key="6">
    <source>
        <dbReference type="ARBA" id="ARBA00023276"/>
    </source>
</evidence>
<evidence type="ECO:0000256" key="3">
    <source>
        <dbReference type="ARBA" id="ARBA00022692"/>
    </source>
</evidence>
<evidence type="ECO:0000256" key="7">
    <source>
        <dbReference type="HAMAP-Rule" id="MF_01329"/>
    </source>
</evidence>
<dbReference type="GeneID" id="33910035"/>
<name>A0A222AHB7_9CRYP</name>
<feature type="transmembrane region" description="Helical" evidence="7">
    <location>
        <begin position="12"/>
        <end position="30"/>
    </location>
</feature>
<keyword evidence="5 7" id="KW-0472">Membrane</keyword>
<keyword evidence="3 7" id="KW-0812">Transmembrane</keyword>
<gene>
    <name evidence="7 8" type="primary">ycf12</name>
    <name evidence="7" type="synonym">psb30</name>
</gene>
<keyword evidence="2 7" id="KW-0602">Photosynthesis</keyword>
<dbReference type="GO" id="GO:0015979">
    <property type="term" value="P:photosynthesis"/>
    <property type="evidence" value="ECO:0007669"/>
    <property type="project" value="UniProtKB-KW"/>
</dbReference>
<evidence type="ECO:0000256" key="4">
    <source>
        <dbReference type="ARBA" id="ARBA00022989"/>
    </source>
</evidence>
<evidence type="ECO:0000256" key="1">
    <source>
        <dbReference type="ARBA" id="ARBA00004167"/>
    </source>
</evidence>